<organism evidence="4 5">
    <name type="scientific">Enterocloster aldenensis</name>
    <dbReference type="NCBI Taxonomy" id="358742"/>
    <lineage>
        <taxon>Bacteria</taxon>
        <taxon>Bacillati</taxon>
        <taxon>Bacillota</taxon>
        <taxon>Clostridia</taxon>
        <taxon>Lachnospirales</taxon>
        <taxon>Lachnospiraceae</taxon>
        <taxon>Enterocloster</taxon>
    </lineage>
</organism>
<name>A0ABX2HNH2_9FIRM</name>
<dbReference type="InterPro" id="IPR039532">
    <property type="entry name" value="TetR_C_Firmicutes"/>
</dbReference>
<evidence type="ECO:0000259" key="3">
    <source>
        <dbReference type="PROSITE" id="PS50977"/>
    </source>
</evidence>
<dbReference type="EMBL" id="JAAITT010000020">
    <property type="protein sequence ID" value="NSJ49920.1"/>
    <property type="molecule type" value="Genomic_DNA"/>
</dbReference>
<protein>
    <submittedName>
        <fullName evidence="4">TetR family transcriptional regulator</fullName>
    </submittedName>
</protein>
<dbReference type="Proteomes" id="UP000669239">
    <property type="component" value="Unassembled WGS sequence"/>
</dbReference>
<keyword evidence="5" id="KW-1185">Reference proteome</keyword>
<dbReference type="PANTHER" id="PTHR43479">
    <property type="entry name" value="ACREF/ENVCD OPERON REPRESSOR-RELATED"/>
    <property type="match status" value="1"/>
</dbReference>
<evidence type="ECO:0000313" key="4">
    <source>
        <dbReference type="EMBL" id="NSJ49920.1"/>
    </source>
</evidence>
<feature type="DNA-binding region" description="H-T-H motif" evidence="2">
    <location>
        <begin position="31"/>
        <end position="50"/>
    </location>
</feature>
<feature type="domain" description="HTH tetR-type" evidence="3">
    <location>
        <begin position="8"/>
        <end position="68"/>
    </location>
</feature>
<sequence>MDERNKQEKTRYKLAASMKECMKSAPVDKITVKEIVEGCGVTRQTFYRNFLDKYDLINWYFDKLVLQSFEQIGMGHTVGESLTQKFEFIVNEKVFFTEAFRSDDRNSLKEHDFELILQFYTDLLARKDSRALDQELHFLLEMYCQGSVYMTVKWVLGGMKDSPQAMSAKLVDAMPSKLANVFERLKLL</sequence>
<reference evidence="4 5" key="1">
    <citation type="journal article" date="2020" name="Cell Host Microbe">
        <title>Functional and Genomic Variation between Human-Derived Isolates of Lachnospiraceae Reveals Inter- and Intra-Species Diversity.</title>
        <authorList>
            <person name="Sorbara M.T."/>
            <person name="Littmann E.R."/>
            <person name="Fontana E."/>
            <person name="Moody T.U."/>
            <person name="Kohout C.E."/>
            <person name="Gjonbalaj M."/>
            <person name="Eaton V."/>
            <person name="Seok R."/>
            <person name="Leiner I.M."/>
            <person name="Pamer E.G."/>
        </authorList>
    </citation>
    <scope>NUCLEOTIDE SEQUENCE [LARGE SCALE GENOMIC DNA]</scope>
    <source>
        <strain evidence="4 5">MSK.1.17</strain>
    </source>
</reference>
<evidence type="ECO:0000256" key="1">
    <source>
        <dbReference type="ARBA" id="ARBA00023125"/>
    </source>
</evidence>
<comment type="caution">
    <text evidence="4">The sequence shown here is derived from an EMBL/GenBank/DDBJ whole genome shotgun (WGS) entry which is preliminary data.</text>
</comment>
<dbReference type="PANTHER" id="PTHR43479:SF7">
    <property type="entry name" value="TETR-FAMILY TRANSCRIPTIONAL REGULATOR"/>
    <property type="match status" value="1"/>
</dbReference>
<evidence type="ECO:0000256" key="2">
    <source>
        <dbReference type="PROSITE-ProRule" id="PRU00335"/>
    </source>
</evidence>
<gene>
    <name evidence="4" type="ORF">G5B36_14595</name>
</gene>
<accession>A0ABX2HNH2</accession>
<dbReference type="InterPro" id="IPR001647">
    <property type="entry name" value="HTH_TetR"/>
</dbReference>
<dbReference type="Pfam" id="PF14278">
    <property type="entry name" value="TetR_C_8"/>
    <property type="match status" value="1"/>
</dbReference>
<evidence type="ECO:0000313" key="5">
    <source>
        <dbReference type="Proteomes" id="UP000669239"/>
    </source>
</evidence>
<keyword evidence="1 2" id="KW-0238">DNA-binding</keyword>
<proteinExistence type="predicted"/>
<dbReference type="Gene3D" id="1.10.357.10">
    <property type="entry name" value="Tetracycline Repressor, domain 2"/>
    <property type="match status" value="1"/>
</dbReference>
<dbReference type="PROSITE" id="PS50977">
    <property type="entry name" value="HTH_TETR_2"/>
    <property type="match status" value="1"/>
</dbReference>
<dbReference type="InterPro" id="IPR009057">
    <property type="entry name" value="Homeodomain-like_sf"/>
</dbReference>
<dbReference type="Pfam" id="PF00440">
    <property type="entry name" value="TetR_N"/>
    <property type="match status" value="1"/>
</dbReference>
<dbReference type="SUPFAM" id="SSF46689">
    <property type="entry name" value="Homeodomain-like"/>
    <property type="match status" value="1"/>
</dbReference>
<dbReference type="InterPro" id="IPR050624">
    <property type="entry name" value="HTH-type_Tx_Regulator"/>
</dbReference>